<dbReference type="EMBL" id="BRYA01000648">
    <property type="protein sequence ID" value="GMI27764.1"/>
    <property type="molecule type" value="Genomic_DNA"/>
</dbReference>
<proteinExistence type="predicted"/>
<feature type="compositionally biased region" description="Low complexity" evidence="1">
    <location>
        <begin position="74"/>
        <end position="86"/>
    </location>
</feature>
<feature type="compositionally biased region" description="Low complexity" evidence="1">
    <location>
        <begin position="418"/>
        <end position="452"/>
    </location>
</feature>
<evidence type="ECO:0000256" key="1">
    <source>
        <dbReference type="SAM" id="MobiDB-lite"/>
    </source>
</evidence>
<feature type="region of interest" description="Disordered" evidence="1">
    <location>
        <begin position="389"/>
        <end position="457"/>
    </location>
</feature>
<evidence type="ECO:0000313" key="2">
    <source>
        <dbReference type="EMBL" id="GMI27764.1"/>
    </source>
</evidence>
<feature type="compositionally biased region" description="Low complexity" evidence="1">
    <location>
        <begin position="96"/>
        <end position="108"/>
    </location>
</feature>
<accession>A0A9W7G0Q7</accession>
<evidence type="ECO:0000313" key="3">
    <source>
        <dbReference type="Proteomes" id="UP001165065"/>
    </source>
</evidence>
<sequence length="665" mass="72635">MATNNDLIDFLNDEDFFYPLGDELDPSSPIVGTNYTPVEFSSETPFPEKEFVGNFPSPLIPFLPNDNSAEPLISSSSSSSGLSLGSAQHQERQAASSSSSSSGLSLGSAQHQERQAANCNLPHSAQQIVPHTQPETIPEVVKTVYPNGNLYFANNSGFASICHPQVPKKYTLKLSGVPKTRPPPVLIIRVWAENPSAIKTTINGQHKCSIEQREKKREGSWAPAINTPFHFKINPATSEYEWTSFIQFTHLSHYEDEKRVSSGCLMLLFYVRGASPTSKEELLLKTPLITISRRHNKSTKVVATASIPARPASLIFDSVSDVELGREIKRRYSKNKNKKLKDIIGTLETAGSAVDVNVDAKNLRSGPLGPRGGPQSFMTGKRMKYTYSAEPAGSLPGVTPTPPQPSDTPAMFIADGYSSRSSSAGGSSTASASSKSRSSTSSADNNPPSSSPQERPTNQQLAIDWFNNVYPKELQLCSLATEMPLRDFNEKQRNAVCAIATLFDKLALVMAEVETLGEKASDLAKSIHVTAVKTKFNSCAMCMMRASELKNMYKNFEGEWWKDEDINERFNVVKGKHSSLISKITGESNASFITKELSAVLAERTEAVKGDGVEQEMVSKASKLDLPGLMLAFDRVTLEMAEMSTMEMDTLLDKCKSLGAVKCTL</sequence>
<dbReference type="OrthoDB" id="10465018at2759"/>
<dbReference type="Proteomes" id="UP001165065">
    <property type="component" value="Unassembled WGS sequence"/>
</dbReference>
<gene>
    <name evidence="2" type="ORF">TrCOL_g12374</name>
</gene>
<name>A0A9W7G0Q7_9STRA</name>
<reference evidence="3" key="1">
    <citation type="journal article" date="2023" name="Commun. Biol.">
        <title>Genome analysis of Parmales, the sister group of diatoms, reveals the evolutionary specialization of diatoms from phago-mixotrophs to photoautotrophs.</title>
        <authorList>
            <person name="Ban H."/>
            <person name="Sato S."/>
            <person name="Yoshikawa S."/>
            <person name="Yamada K."/>
            <person name="Nakamura Y."/>
            <person name="Ichinomiya M."/>
            <person name="Sato N."/>
            <person name="Blanc-Mathieu R."/>
            <person name="Endo H."/>
            <person name="Kuwata A."/>
            <person name="Ogata H."/>
        </authorList>
    </citation>
    <scope>NUCLEOTIDE SEQUENCE [LARGE SCALE GENOMIC DNA]</scope>
</reference>
<comment type="caution">
    <text evidence="2">The sequence shown here is derived from an EMBL/GenBank/DDBJ whole genome shotgun (WGS) entry which is preliminary data.</text>
</comment>
<keyword evidence="3" id="KW-1185">Reference proteome</keyword>
<feature type="region of interest" description="Disordered" evidence="1">
    <location>
        <begin position="71"/>
        <end position="115"/>
    </location>
</feature>
<organism evidence="2 3">
    <name type="scientific">Triparma columacea</name>
    <dbReference type="NCBI Taxonomy" id="722753"/>
    <lineage>
        <taxon>Eukaryota</taxon>
        <taxon>Sar</taxon>
        <taxon>Stramenopiles</taxon>
        <taxon>Ochrophyta</taxon>
        <taxon>Bolidophyceae</taxon>
        <taxon>Parmales</taxon>
        <taxon>Triparmaceae</taxon>
        <taxon>Triparma</taxon>
    </lineage>
</organism>
<dbReference type="AlphaFoldDB" id="A0A9W7G0Q7"/>
<protein>
    <submittedName>
        <fullName evidence="2">Uncharacterized protein</fullName>
    </submittedName>
</protein>